<evidence type="ECO:0000313" key="3">
    <source>
        <dbReference type="Proteomes" id="UP000800036"/>
    </source>
</evidence>
<keyword evidence="3" id="KW-1185">Reference proteome</keyword>
<dbReference type="EMBL" id="ML976674">
    <property type="protein sequence ID" value="KAF1974471.1"/>
    <property type="molecule type" value="Genomic_DNA"/>
</dbReference>
<dbReference type="Proteomes" id="UP000800036">
    <property type="component" value="Unassembled WGS sequence"/>
</dbReference>
<dbReference type="OrthoDB" id="2014201at2759"/>
<evidence type="ECO:0000313" key="2">
    <source>
        <dbReference type="EMBL" id="KAF1974471.1"/>
    </source>
</evidence>
<dbReference type="Gene3D" id="3.90.550.10">
    <property type="entry name" value="Spore Coat Polysaccharide Biosynthesis Protein SpsA, Chain A"/>
    <property type="match status" value="1"/>
</dbReference>
<dbReference type="InterPro" id="IPR029044">
    <property type="entry name" value="Nucleotide-diphossugar_trans"/>
</dbReference>
<gene>
    <name evidence="2" type="ORF">BU23DRAFT_553172</name>
</gene>
<dbReference type="PANTHER" id="PTHR11183">
    <property type="entry name" value="GLYCOGENIN SUBFAMILY MEMBER"/>
    <property type="match status" value="1"/>
</dbReference>
<dbReference type="GO" id="GO:0016757">
    <property type="term" value="F:glycosyltransferase activity"/>
    <property type="evidence" value="ECO:0007669"/>
    <property type="project" value="InterPro"/>
</dbReference>
<name>A0A6A5VBF1_9PLEO</name>
<dbReference type="InterPro" id="IPR050587">
    <property type="entry name" value="GNT1/Glycosyltrans_8"/>
</dbReference>
<evidence type="ECO:0000256" key="1">
    <source>
        <dbReference type="SAM" id="MobiDB-lite"/>
    </source>
</evidence>
<proteinExistence type="predicted"/>
<dbReference type="Pfam" id="PF01501">
    <property type="entry name" value="Glyco_transf_8"/>
    <property type="match status" value="1"/>
</dbReference>
<dbReference type="AlphaFoldDB" id="A0A6A5VBF1"/>
<dbReference type="InterPro" id="IPR002495">
    <property type="entry name" value="Glyco_trans_8"/>
</dbReference>
<protein>
    <submittedName>
        <fullName evidence="2">Nucleotide-diphospho-sugar transferase</fullName>
    </submittedName>
</protein>
<sequence length="429" mass="48450">MSVQERDSNSNGFNAYATLLTRPNYLAGALLLAYTLNQHSPSTPLIILYTPETMSEHSINALRAEAKHPNTILHPVDHLRLPKSDNDSEHGMVAERFIDTWTKLRVFEVLEIEGKRLGRLCFLDADMMIFRDPTPLIFNAENDAYLSSGDGKRLCATHICVCNLDHDAWAPKTWVPENCAYTHVAGPDSIAEVKSEPETMSEMNTGTFLFHPSSGLSSFVLGAFESTPHSELRKLKFPDQDFLNMVFHGRWSPLSWRTNVLKTWRYWHPKMWRDSEVAILHYIVDKPWAAHVSTSPSGDKIAGYKGDDGETHSWWWAAFAKWSAERSFQNETELLETVKRYVASGEGEDNEEMRAMGGGSQDYAKKWVKSEGEGDGQSKQLDEKDGEDGEDGKRRNPDGRPDLLQGPHGPILRKPMIGERGHGPVVRQR</sequence>
<reference evidence="2" key="1">
    <citation type="journal article" date="2020" name="Stud. Mycol.">
        <title>101 Dothideomycetes genomes: a test case for predicting lifestyles and emergence of pathogens.</title>
        <authorList>
            <person name="Haridas S."/>
            <person name="Albert R."/>
            <person name="Binder M."/>
            <person name="Bloem J."/>
            <person name="Labutti K."/>
            <person name="Salamov A."/>
            <person name="Andreopoulos B."/>
            <person name="Baker S."/>
            <person name="Barry K."/>
            <person name="Bills G."/>
            <person name="Bluhm B."/>
            <person name="Cannon C."/>
            <person name="Castanera R."/>
            <person name="Culley D."/>
            <person name="Daum C."/>
            <person name="Ezra D."/>
            <person name="Gonzalez J."/>
            <person name="Henrissat B."/>
            <person name="Kuo A."/>
            <person name="Liang C."/>
            <person name="Lipzen A."/>
            <person name="Lutzoni F."/>
            <person name="Magnuson J."/>
            <person name="Mondo S."/>
            <person name="Nolan M."/>
            <person name="Ohm R."/>
            <person name="Pangilinan J."/>
            <person name="Park H.-J."/>
            <person name="Ramirez L."/>
            <person name="Alfaro M."/>
            <person name="Sun H."/>
            <person name="Tritt A."/>
            <person name="Yoshinaga Y."/>
            <person name="Zwiers L.-H."/>
            <person name="Turgeon B."/>
            <person name="Goodwin S."/>
            <person name="Spatafora J."/>
            <person name="Crous P."/>
            <person name="Grigoriev I."/>
        </authorList>
    </citation>
    <scope>NUCLEOTIDE SEQUENCE</scope>
    <source>
        <strain evidence="2">CBS 107.79</strain>
    </source>
</reference>
<accession>A0A6A5VBF1</accession>
<dbReference type="SUPFAM" id="SSF53448">
    <property type="entry name" value="Nucleotide-diphospho-sugar transferases"/>
    <property type="match status" value="1"/>
</dbReference>
<organism evidence="2 3">
    <name type="scientific">Bimuria novae-zelandiae CBS 107.79</name>
    <dbReference type="NCBI Taxonomy" id="1447943"/>
    <lineage>
        <taxon>Eukaryota</taxon>
        <taxon>Fungi</taxon>
        <taxon>Dikarya</taxon>
        <taxon>Ascomycota</taxon>
        <taxon>Pezizomycotina</taxon>
        <taxon>Dothideomycetes</taxon>
        <taxon>Pleosporomycetidae</taxon>
        <taxon>Pleosporales</taxon>
        <taxon>Massarineae</taxon>
        <taxon>Didymosphaeriaceae</taxon>
        <taxon>Bimuria</taxon>
    </lineage>
</organism>
<feature type="compositionally biased region" description="Basic and acidic residues" evidence="1">
    <location>
        <begin position="391"/>
        <end position="401"/>
    </location>
</feature>
<feature type="region of interest" description="Disordered" evidence="1">
    <location>
        <begin position="367"/>
        <end position="429"/>
    </location>
</feature>
<keyword evidence="2" id="KW-0808">Transferase</keyword>